<dbReference type="Pfam" id="PF03583">
    <property type="entry name" value="LIP"/>
    <property type="match status" value="1"/>
</dbReference>
<dbReference type="InterPro" id="IPR005152">
    <property type="entry name" value="Lipase_secreted"/>
</dbReference>
<dbReference type="PIRSF" id="PIRSF029171">
    <property type="entry name" value="Esterase_LipA"/>
    <property type="match status" value="1"/>
</dbReference>
<accession>A0ABQ0YII8</accession>
<keyword evidence="1" id="KW-0732">Signal</keyword>
<proteinExistence type="predicted"/>
<protein>
    <recommendedName>
        <fullName evidence="4">Lipase</fullName>
    </recommendedName>
</protein>
<keyword evidence="3" id="KW-1185">Reference proteome</keyword>
<dbReference type="Proteomes" id="UP000325466">
    <property type="component" value="Unassembled WGS sequence"/>
</dbReference>
<sequence length="382" mass="40088">MARTFSGGRVRGIVAALVTAMLLTAGVAAARPAGSEADPPGTVVRVDPLPRQWWLPGASAASVLTYRTTGPRGVPALSTGAVFVPSGAAPTGGWPVVSWGHGAVGIADRCAPTVDGRIDNGYLAHWLAQGYAVVATDYPGLGTPGLHAYLDGPSEAHALIDMVRAARAVEPSLGSRWVALGQSQGGQAAMVAASLATRYAPELGYRGAVALGVPSNIEHLVPFGDPRLPPLPLTGTTVFIAYLLAGMRATRPDVDVDRFLSPRGREVLARLEDLCYQEAAAEVGDLSIGDLLARRTDDPALVRAARDMLEIPTRGYDRPLFLGQGLTDTVTPAPFTFKLVADLTAAGERFVFRSYPVGHLETMRASLDDVTAFVEDLFAAGR</sequence>
<dbReference type="SUPFAM" id="SSF53474">
    <property type="entry name" value="alpha/beta-Hydrolases"/>
    <property type="match status" value="1"/>
</dbReference>
<gene>
    <name evidence="2" type="ORF">RAJCM14343_1622</name>
</gene>
<comment type="caution">
    <text evidence="2">The sequence shown here is derived from an EMBL/GenBank/DDBJ whole genome shotgun (WGS) entry which is preliminary data.</text>
</comment>
<evidence type="ECO:0000313" key="3">
    <source>
        <dbReference type="Proteomes" id="UP000325466"/>
    </source>
</evidence>
<dbReference type="InterPro" id="IPR029058">
    <property type="entry name" value="AB_hydrolase_fold"/>
</dbReference>
<dbReference type="PANTHER" id="PTHR34853">
    <property type="match status" value="1"/>
</dbReference>
<evidence type="ECO:0008006" key="4">
    <source>
        <dbReference type="Google" id="ProtNLM"/>
    </source>
</evidence>
<evidence type="ECO:0000256" key="1">
    <source>
        <dbReference type="SAM" id="SignalP"/>
    </source>
</evidence>
<reference evidence="2 3" key="1">
    <citation type="journal article" date="2018" name="Biodegradation">
        <title>1,4-Dioxane degradation characteristics of Rhodococcus aetherivorans JCM 14343.</title>
        <authorList>
            <person name="Inoue D."/>
            <person name="Tsunoda T."/>
            <person name="Yamamoto N."/>
            <person name="Ike M."/>
            <person name="Sei K."/>
        </authorList>
    </citation>
    <scope>NUCLEOTIDE SEQUENCE [LARGE SCALE GENOMIC DNA]</scope>
    <source>
        <strain evidence="2 3">JCM 14343</strain>
    </source>
</reference>
<dbReference type="EMBL" id="BLAH01000060">
    <property type="protein sequence ID" value="GES36371.1"/>
    <property type="molecule type" value="Genomic_DNA"/>
</dbReference>
<dbReference type="RefSeq" id="WP_043799615.1">
    <property type="nucleotide sequence ID" value="NZ_BAAAYP010000003.1"/>
</dbReference>
<dbReference type="Gene3D" id="3.40.50.1820">
    <property type="entry name" value="alpha/beta hydrolase"/>
    <property type="match status" value="2"/>
</dbReference>
<feature type="signal peptide" evidence="1">
    <location>
        <begin position="1"/>
        <end position="30"/>
    </location>
</feature>
<dbReference type="PANTHER" id="PTHR34853:SF1">
    <property type="entry name" value="LIPASE 5"/>
    <property type="match status" value="1"/>
</dbReference>
<feature type="chain" id="PRO_5046733459" description="Lipase" evidence="1">
    <location>
        <begin position="31"/>
        <end position="382"/>
    </location>
</feature>
<organism evidence="2 3">
    <name type="scientific">Rhodococcus aetherivorans</name>
    <dbReference type="NCBI Taxonomy" id="191292"/>
    <lineage>
        <taxon>Bacteria</taxon>
        <taxon>Bacillati</taxon>
        <taxon>Actinomycetota</taxon>
        <taxon>Actinomycetes</taxon>
        <taxon>Mycobacteriales</taxon>
        <taxon>Nocardiaceae</taxon>
        <taxon>Rhodococcus</taxon>
    </lineage>
</organism>
<name>A0ABQ0YII8_9NOCA</name>
<evidence type="ECO:0000313" key="2">
    <source>
        <dbReference type="EMBL" id="GES36371.1"/>
    </source>
</evidence>